<protein>
    <recommendedName>
        <fullName evidence="4">PorT family protein</fullName>
    </recommendedName>
</protein>
<keyword evidence="1" id="KW-0812">Transmembrane</keyword>
<accession>A0A7J4XIF2</accession>
<keyword evidence="1" id="KW-1133">Transmembrane helix</keyword>
<sequence>MNSVDVYIKIVSECRVVKKLFLLSLLFLSPTILLFAQDDRAKGIVSIAAGLNNNESWEVEPSVTYYFSKYIGGTLGLNVTSQYNQVGFSGTIAGNNRIYWSIEDDEANVAKFLLHPAISLRTPVLWLDKDHETGLTIQIEPGIYIALPVNDQITVNYRDKERSSTIIGSKSISNTKGECIFWNIRGSISLNLDRFVLSTGYTISNFDIYSGRRNIVVENLKLEQKLPVREYTYSFFVSLGYCF</sequence>
<evidence type="ECO:0000256" key="1">
    <source>
        <dbReference type="SAM" id="Phobius"/>
    </source>
</evidence>
<comment type="caution">
    <text evidence="2">The sequence shown here is derived from an EMBL/GenBank/DDBJ whole genome shotgun (WGS) entry which is preliminary data.</text>
</comment>
<dbReference type="AlphaFoldDB" id="A0A7J4XIF2"/>
<feature type="transmembrane region" description="Helical" evidence="1">
    <location>
        <begin position="20"/>
        <end position="36"/>
    </location>
</feature>
<evidence type="ECO:0000313" key="2">
    <source>
        <dbReference type="EMBL" id="KAA3764625.1"/>
    </source>
</evidence>
<gene>
    <name evidence="2" type="ORF">F3F73_12280</name>
</gene>
<name>A0A7J4XIF2_9BACE</name>
<evidence type="ECO:0008006" key="4">
    <source>
        <dbReference type="Google" id="ProtNLM"/>
    </source>
</evidence>
<dbReference type="Proteomes" id="UP000422221">
    <property type="component" value="Unassembled WGS sequence"/>
</dbReference>
<dbReference type="RefSeq" id="WP_130058319.1">
    <property type="nucleotide sequence ID" value="NZ_RCXT01000003.1"/>
</dbReference>
<proteinExistence type="predicted"/>
<keyword evidence="1" id="KW-0472">Membrane</keyword>
<organism evidence="2 3">
    <name type="scientific">Bacteroides salyersiae</name>
    <dbReference type="NCBI Taxonomy" id="291644"/>
    <lineage>
        <taxon>Bacteria</taxon>
        <taxon>Pseudomonadati</taxon>
        <taxon>Bacteroidota</taxon>
        <taxon>Bacteroidia</taxon>
        <taxon>Bacteroidales</taxon>
        <taxon>Bacteroidaceae</taxon>
        <taxon>Bacteroides</taxon>
    </lineage>
</organism>
<evidence type="ECO:0000313" key="3">
    <source>
        <dbReference type="Proteomes" id="UP000422221"/>
    </source>
</evidence>
<reference evidence="2 3" key="1">
    <citation type="journal article" date="2019" name="Nat. Med.">
        <title>A library of human gut bacterial isolates paired with longitudinal multiomics data enables mechanistic microbiome research.</title>
        <authorList>
            <person name="Poyet M."/>
            <person name="Groussin M."/>
            <person name="Gibbons S.M."/>
            <person name="Avila-Pacheco J."/>
            <person name="Jiang X."/>
            <person name="Kearney S.M."/>
            <person name="Perrotta A.R."/>
            <person name="Berdy B."/>
            <person name="Zhao S."/>
            <person name="Lieberman T.D."/>
            <person name="Swanson P.K."/>
            <person name="Smith M."/>
            <person name="Roesemann S."/>
            <person name="Alexander J.E."/>
            <person name="Rich S.A."/>
            <person name="Livny J."/>
            <person name="Vlamakis H."/>
            <person name="Clish C."/>
            <person name="Bullock K."/>
            <person name="Deik A."/>
            <person name="Scott J."/>
            <person name="Pierce K.A."/>
            <person name="Xavier R.J."/>
            <person name="Alm E.J."/>
        </authorList>
    </citation>
    <scope>NUCLEOTIDE SEQUENCE [LARGE SCALE GENOMIC DNA]</scope>
    <source>
        <strain evidence="2 3">BIOML-A10</strain>
    </source>
</reference>
<dbReference type="EMBL" id="VWMK01000011">
    <property type="protein sequence ID" value="KAA3764625.1"/>
    <property type="molecule type" value="Genomic_DNA"/>
</dbReference>